<dbReference type="InterPro" id="IPR018052">
    <property type="entry name" value="Ald1_epimerase_CS"/>
</dbReference>
<evidence type="ECO:0000256" key="4">
    <source>
        <dbReference type="ARBA" id="ARBA00013185"/>
    </source>
</evidence>
<dbReference type="AlphaFoldDB" id="A0A158F2Q5"/>
<dbReference type="Proteomes" id="UP000054925">
    <property type="component" value="Unassembled WGS sequence"/>
</dbReference>
<dbReference type="InterPro" id="IPR008183">
    <property type="entry name" value="Aldose_1/G6P_1-epimerase"/>
</dbReference>
<dbReference type="PIRSF" id="PIRSF005096">
    <property type="entry name" value="GALM"/>
    <property type="match status" value="1"/>
</dbReference>
<evidence type="ECO:0000256" key="7">
    <source>
        <dbReference type="ARBA" id="ARBA00023277"/>
    </source>
</evidence>
<evidence type="ECO:0000256" key="3">
    <source>
        <dbReference type="ARBA" id="ARBA00006206"/>
    </source>
</evidence>
<dbReference type="OrthoDB" id="9779408at2"/>
<evidence type="ECO:0000256" key="10">
    <source>
        <dbReference type="PIRSR" id="PIRSR005096-2"/>
    </source>
</evidence>
<dbReference type="UniPathway" id="UPA00242"/>
<evidence type="ECO:0000256" key="1">
    <source>
        <dbReference type="ARBA" id="ARBA00001614"/>
    </source>
</evidence>
<dbReference type="PANTHER" id="PTHR10091:SF0">
    <property type="entry name" value="GALACTOSE MUTAROTASE"/>
    <property type="match status" value="1"/>
</dbReference>
<evidence type="ECO:0000256" key="11">
    <source>
        <dbReference type="PIRSR" id="PIRSR005096-3"/>
    </source>
</evidence>
<evidence type="ECO:0000256" key="6">
    <source>
        <dbReference type="ARBA" id="ARBA00023235"/>
    </source>
</evidence>
<keyword evidence="7 8" id="KW-0119">Carbohydrate metabolism</keyword>
<evidence type="ECO:0000256" key="9">
    <source>
        <dbReference type="PIRSR" id="PIRSR005096-1"/>
    </source>
</evidence>
<feature type="binding site" evidence="11">
    <location>
        <begin position="189"/>
        <end position="191"/>
    </location>
    <ligand>
        <name>beta-D-galactose</name>
        <dbReference type="ChEBI" id="CHEBI:27667"/>
    </ligand>
</feature>
<dbReference type="CDD" id="cd09019">
    <property type="entry name" value="galactose_mutarotase_like"/>
    <property type="match status" value="1"/>
</dbReference>
<evidence type="ECO:0000313" key="13">
    <source>
        <dbReference type="Proteomes" id="UP000054925"/>
    </source>
</evidence>
<keyword evidence="6 8" id="KW-0413">Isomerase</keyword>
<dbReference type="EMBL" id="FCOL02000001">
    <property type="protein sequence ID" value="SAL13995.1"/>
    <property type="molecule type" value="Genomic_DNA"/>
</dbReference>
<comment type="caution">
    <text evidence="12">The sequence shown here is derived from an EMBL/GenBank/DDBJ whole genome shotgun (WGS) entry which is preliminary data.</text>
</comment>
<evidence type="ECO:0000256" key="5">
    <source>
        <dbReference type="ARBA" id="ARBA00014165"/>
    </source>
</evidence>
<evidence type="ECO:0000256" key="8">
    <source>
        <dbReference type="PIRNR" id="PIRNR005096"/>
    </source>
</evidence>
<dbReference type="EC" id="5.1.3.3" evidence="4 8"/>
<dbReference type="NCBIfam" id="NF008277">
    <property type="entry name" value="PRK11055.1"/>
    <property type="match status" value="1"/>
</dbReference>
<feature type="active site" description="Proton acceptor" evidence="9">
    <location>
        <position position="323"/>
    </location>
</feature>
<dbReference type="GO" id="GO:0004034">
    <property type="term" value="F:aldose 1-epimerase activity"/>
    <property type="evidence" value="ECO:0007669"/>
    <property type="project" value="UniProtKB-EC"/>
</dbReference>
<comment type="pathway">
    <text evidence="2 8">Carbohydrate metabolism; hexose metabolism.</text>
</comment>
<name>A0A158F2Q5_9BURK</name>
<feature type="active site" description="Proton donor" evidence="9">
    <location>
        <position position="189"/>
    </location>
</feature>
<keyword evidence="13" id="KW-1185">Reference proteome</keyword>
<dbReference type="SUPFAM" id="SSF74650">
    <property type="entry name" value="Galactose mutarotase-like"/>
    <property type="match status" value="1"/>
</dbReference>
<dbReference type="InterPro" id="IPR011013">
    <property type="entry name" value="Gal_mutarotase_sf_dom"/>
</dbReference>
<dbReference type="InterPro" id="IPR047215">
    <property type="entry name" value="Galactose_mutarotase-like"/>
</dbReference>
<comment type="similarity">
    <text evidence="3 8">Belongs to the aldose epimerase family.</text>
</comment>
<proteinExistence type="inferred from homology"/>
<organism evidence="12 13">
    <name type="scientific">Caballeronia terrestris</name>
    <dbReference type="NCBI Taxonomy" id="1226301"/>
    <lineage>
        <taxon>Bacteria</taxon>
        <taxon>Pseudomonadati</taxon>
        <taxon>Pseudomonadota</taxon>
        <taxon>Betaproteobacteria</taxon>
        <taxon>Burkholderiales</taxon>
        <taxon>Burkholderiaceae</taxon>
        <taxon>Caballeronia</taxon>
    </lineage>
</organism>
<evidence type="ECO:0000313" key="12">
    <source>
        <dbReference type="EMBL" id="SAL13995.1"/>
    </source>
</evidence>
<feature type="binding site" evidence="10">
    <location>
        <position position="259"/>
    </location>
    <ligand>
        <name>beta-D-galactose</name>
        <dbReference type="ChEBI" id="CHEBI:27667"/>
    </ligand>
</feature>
<comment type="catalytic activity">
    <reaction evidence="1 8">
        <text>alpha-D-glucose = beta-D-glucose</text>
        <dbReference type="Rhea" id="RHEA:10264"/>
        <dbReference type="ChEBI" id="CHEBI:15903"/>
        <dbReference type="ChEBI" id="CHEBI:17925"/>
        <dbReference type="EC" id="5.1.3.3"/>
    </reaction>
</comment>
<dbReference type="RefSeq" id="WP_087654428.1">
    <property type="nucleotide sequence ID" value="NZ_FCOL02000001.1"/>
</dbReference>
<dbReference type="GO" id="GO:0030246">
    <property type="term" value="F:carbohydrate binding"/>
    <property type="evidence" value="ECO:0007669"/>
    <property type="project" value="InterPro"/>
</dbReference>
<accession>A0A158F2Q5</accession>
<dbReference type="GO" id="GO:0033499">
    <property type="term" value="P:galactose catabolic process via UDP-galactose, Leloir pathway"/>
    <property type="evidence" value="ECO:0007669"/>
    <property type="project" value="TreeGrafter"/>
</dbReference>
<dbReference type="PROSITE" id="PS00545">
    <property type="entry name" value="ALDOSE_1_EPIMERASE"/>
    <property type="match status" value="1"/>
</dbReference>
<evidence type="ECO:0000256" key="2">
    <source>
        <dbReference type="ARBA" id="ARBA00005028"/>
    </source>
</evidence>
<dbReference type="Pfam" id="PF01263">
    <property type="entry name" value="Aldose_epim"/>
    <property type="match status" value="1"/>
</dbReference>
<gene>
    <name evidence="12" type="ORF">AWB67_00285</name>
</gene>
<dbReference type="InterPro" id="IPR014718">
    <property type="entry name" value="GH-type_carb-bd"/>
</dbReference>
<dbReference type="Gene3D" id="2.70.98.10">
    <property type="match status" value="1"/>
</dbReference>
<dbReference type="InterPro" id="IPR015443">
    <property type="entry name" value="Aldose_1-epimerase"/>
</dbReference>
<dbReference type="PANTHER" id="PTHR10091">
    <property type="entry name" value="ALDOSE-1-EPIMERASE"/>
    <property type="match status" value="1"/>
</dbReference>
<sequence>MTLPDTEGNRTTNARIGVEHWGLLPGGDAVRLFTLGNAHGMRVAIGDLGATLVSWHAPDRAGRIADVLLGHDTPADYLAARAFMGGTIGRWANRIADARFTLDGVTYSLDRNDGPNHLHGGAAGFHRALWQAREVDGALVMTHESPAGDGCFPGALTATVRFSLDDEGTLTLDYDALADAPTPVSLTNHAYFNLSGDAPDIRDHVIAIDADAFFAVDDSMIPIARADVAGNAFDLRAGAPIGARLNRPDEQLARAGGFDHCYVLRSDGNALSTAAVLYDPASGRELTVATNAHGMQFYTGNFLEGVIGRNGERYCKHAALCLETGAFPNQINMDDAADVVLRPGERYRQRTTYKLSVR</sequence>
<reference evidence="12" key="1">
    <citation type="submission" date="2016-01" db="EMBL/GenBank/DDBJ databases">
        <authorList>
            <person name="Peeters C."/>
        </authorList>
    </citation>
    <scope>NUCLEOTIDE SEQUENCE [LARGE SCALE GENOMIC DNA]</scope>
    <source>
        <strain evidence="12">LMG 22937</strain>
    </source>
</reference>
<dbReference type="GO" id="GO:0006006">
    <property type="term" value="P:glucose metabolic process"/>
    <property type="evidence" value="ECO:0007669"/>
    <property type="project" value="TreeGrafter"/>
</dbReference>
<protein>
    <recommendedName>
        <fullName evidence="5 8">Aldose 1-epimerase</fullName>
        <ecNumber evidence="4 8">5.1.3.3</ecNumber>
    </recommendedName>
</protein>
<feature type="binding site" evidence="11">
    <location>
        <begin position="93"/>
        <end position="94"/>
    </location>
    <ligand>
        <name>beta-D-galactose</name>
        <dbReference type="ChEBI" id="CHEBI:27667"/>
    </ligand>
</feature>